<sequence>MTKKQNYQKLLFIFTEAVEQYYRSTGVTCTPSLRANIRQTNATKLYCAFAKDSHSYREFLKCFEFGAALPSEEVR</sequence>
<protein>
    <submittedName>
        <fullName evidence="1">Uncharacterized protein</fullName>
    </submittedName>
</protein>
<comment type="caution">
    <text evidence="1">The sequence shown here is derived from an EMBL/GenBank/DDBJ whole genome shotgun (WGS) entry which is preliminary data.</text>
</comment>
<evidence type="ECO:0000313" key="1">
    <source>
        <dbReference type="EMBL" id="KIE06402.1"/>
    </source>
</evidence>
<accession>A0A0C1MVW2</accession>
<dbReference type="AlphaFoldDB" id="A0A0C1MVW2"/>
<name>A0A0C1MVW2_9CYAN</name>
<reference evidence="1" key="1">
    <citation type="journal article" date="2015" name="Genome Announc.">
        <title>Draft Genome Sequence of Tolypothrix boutellei Strain VB521301.</title>
        <authorList>
            <person name="Chandrababunaidu M.M."/>
            <person name="Singh D."/>
            <person name="Sen D."/>
            <person name="Bhan S."/>
            <person name="Das S."/>
            <person name="Gupta A."/>
            <person name="Adhikary S.P."/>
            <person name="Tripathy S."/>
        </authorList>
    </citation>
    <scope>NUCLEOTIDE SEQUENCE</scope>
    <source>
        <strain evidence="1">VB521301</strain>
    </source>
</reference>
<proteinExistence type="predicted"/>
<organism evidence="1">
    <name type="scientific">Tolypothrix bouteillei VB521301</name>
    <dbReference type="NCBI Taxonomy" id="1479485"/>
    <lineage>
        <taxon>Bacteria</taxon>
        <taxon>Bacillati</taxon>
        <taxon>Cyanobacteriota</taxon>
        <taxon>Cyanophyceae</taxon>
        <taxon>Nostocales</taxon>
        <taxon>Tolypothrichaceae</taxon>
        <taxon>Tolypothrix</taxon>
    </lineage>
</organism>
<gene>
    <name evidence="1" type="ORF">DA73_0244965</name>
</gene>
<dbReference type="EMBL" id="JHEG02000066">
    <property type="protein sequence ID" value="KIE06402.1"/>
    <property type="molecule type" value="Genomic_DNA"/>
</dbReference>